<evidence type="ECO:0000313" key="2">
    <source>
        <dbReference type="EMBL" id="CDF36532.1"/>
    </source>
</evidence>
<organism evidence="2 3">
    <name type="scientific">Chondrus crispus</name>
    <name type="common">Carrageen Irish moss</name>
    <name type="synonym">Polymorpha crispa</name>
    <dbReference type="NCBI Taxonomy" id="2769"/>
    <lineage>
        <taxon>Eukaryota</taxon>
        <taxon>Rhodophyta</taxon>
        <taxon>Florideophyceae</taxon>
        <taxon>Rhodymeniophycidae</taxon>
        <taxon>Gigartinales</taxon>
        <taxon>Gigartinaceae</taxon>
        <taxon>Chondrus</taxon>
    </lineage>
</organism>
<accession>R7QDF5</accession>
<feature type="compositionally biased region" description="Polar residues" evidence="1">
    <location>
        <begin position="58"/>
        <end position="72"/>
    </location>
</feature>
<name>R7QDF5_CHOCR</name>
<feature type="compositionally biased region" description="Gly residues" evidence="1">
    <location>
        <begin position="136"/>
        <end position="153"/>
    </location>
</feature>
<feature type="compositionally biased region" description="Low complexity" evidence="1">
    <location>
        <begin position="104"/>
        <end position="114"/>
    </location>
</feature>
<gene>
    <name evidence="2" type="ORF">CHC_T00004874001</name>
</gene>
<dbReference type="Gramene" id="CDF36532">
    <property type="protein sequence ID" value="CDF36532"/>
    <property type="gene ID" value="CHC_T00004874001"/>
</dbReference>
<dbReference type="EMBL" id="HG001783">
    <property type="protein sequence ID" value="CDF36532.1"/>
    <property type="molecule type" value="Genomic_DNA"/>
</dbReference>
<feature type="compositionally biased region" description="Basic residues" evidence="1">
    <location>
        <begin position="91"/>
        <end position="100"/>
    </location>
</feature>
<feature type="compositionally biased region" description="Basic and acidic residues" evidence="1">
    <location>
        <begin position="32"/>
        <end position="44"/>
    </location>
</feature>
<feature type="region of interest" description="Disordered" evidence="1">
    <location>
        <begin position="1"/>
        <end position="153"/>
    </location>
</feature>
<proteinExistence type="predicted"/>
<keyword evidence="3" id="KW-1185">Reference proteome</keyword>
<evidence type="ECO:0000256" key="1">
    <source>
        <dbReference type="SAM" id="MobiDB-lite"/>
    </source>
</evidence>
<dbReference type="KEGG" id="ccp:CHC_T00004874001"/>
<reference evidence="3" key="1">
    <citation type="journal article" date="2013" name="Proc. Natl. Acad. Sci. U.S.A.">
        <title>Genome structure and metabolic features in the red seaweed Chondrus crispus shed light on evolution of the Archaeplastida.</title>
        <authorList>
            <person name="Collen J."/>
            <person name="Porcel B."/>
            <person name="Carre W."/>
            <person name="Ball S.G."/>
            <person name="Chaparro C."/>
            <person name="Tonon T."/>
            <person name="Barbeyron T."/>
            <person name="Michel G."/>
            <person name="Noel B."/>
            <person name="Valentin K."/>
            <person name="Elias M."/>
            <person name="Artiguenave F."/>
            <person name="Arun A."/>
            <person name="Aury J.M."/>
            <person name="Barbosa-Neto J.F."/>
            <person name="Bothwell J.H."/>
            <person name="Bouget F.Y."/>
            <person name="Brillet L."/>
            <person name="Cabello-Hurtado F."/>
            <person name="Capella-Gutierrez S."/>
            <person name="Charrier B."/>
            <person name="Cladiere L."/>
            <person name="Cock J.M."/>
            <person name="Coelho S.M."/>
            <person name="Colleoni C."/>
            <person name="Czjzek M."/>
            <person name="Da Silva C."/>
            <person name="Delage L."/>
            <person name="Denoeud F."/>
            <person name="Deschamps P."/>
            <person name="Dittami S.M."/>
            <person name="Gabaldon T."/>
            <person name="Gachon C.M."/>
            <person name="Groisillier A."/>
            <person name="Herve C."/>
            <person name="Jabbari K."/>
            <person name="Katinka M."/>
            <person name="Kloareg B."/>
            <person name="Kowalczyk N."/>
            <person name="Labadie K."/>
            <person name="Leblanc C."/>
            <person name="Lopez P.J."/>
            <person name="McLachlan D.H."/>
            <person name="Meslet-Cladiere L."/>
            <person name="Moustafa A."/>
            <person name="Nehr Z."/>
            <person name="Nyvall Collen P."/>
            <person name="Panaud O."/>
            <person name="Partensky F."/>
            <person name="Poulain J."/>
            <person name="Rensing S.A."/>
            <person name="Rousvoal S."/>
            <person name="Samson G."/>
            <person name="Symeonidi A."/>
            <person name="Weissenbach J."/>
            <person name="Zambounis A."/>
            <person name="Wincker P."/>
            <person name="Boyen C."/>
        </authorList>
    </citation>
    <scope>NUCLEOTIDE SEQUENCE [LARGE SCALE GENOMIC DNA]</scope>
    <source>
        <strain evidence="3">cv. Stackhouse</strain>
    </source>
</reference>
<evidence type="ECO:0000313" key="3">
    <source>
        <dbReference type="Proteomes" id="UP000012073"/>
    </source>
</evidence>
<dbReference type="RefSeq" id="XP_005716351.1">
    <property type="nucleotide sequence ID" value="XM_005716294.1"/>
</dbReference>
<dbReference type="Proteomes" id="UP000012073">
    <property type="component" value="Unassembled WGS sequence"/>
</dbReference>
<sequence length="153" mass="16148">MPLRPPRNGTSNVPKKLGPNGGASPRGANVEMRLRAGPRLDADTRASPVARMRPSWPCDSSSRQMNGDSETSGARIRIRAPGTRGVSKPSALHRRKRQRAPHCASARGTRSTSSRSERGEAMARRYGRIGGDDAGRGGGRWGGGGGGRGVLVL</sequence>
<dbReference type="GeneID" id="17324068"/>
<dbReference type="AlphaFoldDB" id="R7QDF5"/>
<protein>
    <submittedName>
        <fullName evidence="2">Uncharacterized protein</fullName>
    </submittedName>
</protein>